<dbReference type="AlphaFoldDB" id="A0A3Q0GZW8"/>
<evidence type="ECO:0000256" key="1">
    <source>
        <dbReference type="SAM" id="MobiDB-lite"/>
    </source>
</evidence>
<evidence type="ECO:0000313" key="2">
    <source>
        <dbReference type="Proteomes" id="UP000189705"/>
    </source>
</evidence>
<dbReference type="GeneID" id="112551016"/>
<evidence type="ECO:0000313" key="3">
    <source>
        <dbReference type="RefSeq" id="XP_025065301.1"/>
    </source>
</evidence>
<proteinExistence type="predicted"/>
<name>A0A3Q0GZW8_ALLSI</name>
<protein>
    <submittedName>
        <fullName evidence="3">Fibroin heavy chain-like</fullName>
    </submittedName>
</protein>
<feature type="region of interest" description="Disordered" evidence="1">
    <location>
        <begin position="209"/>
        <end position="233"/>
    </location>
</feature>
<reference evidence="3" key="1">
    <citation type="submission" date="2025-08" db="UniProtKB">
        <authorList>
            <consortium name="RefSeq"/>
        </authorList>
    </citation>
    <scope>IDENTIFICATION</scope>
</reference>
<organism evidence="2 3">
    <name type="scientific">Alligator sinensis</name>
    <name type="common">Chinese alligator</name>
    <dbReference type="NCBI Taxonomy" id="38654"/>
    <lineage>
        <taxon>Eukaryota</taxon>
        <taxon>Metazoa</taxon>
        <taxon>Chordata</taxon>
        <taxon>Craniata</taxon>
        <taxon>Vertebrata</taxon>
        <taxon>Euteleostomi</taxon>
        <taxon>Archelosauria</taxon>
        <taxon>Archosauria</taxon>
        <taxon>Crocodylia</taxon>
        <taxon>Alligatoridae</taxon>
        <taxon>Alligatorinae</taxon>
        <taxon>Alligator</taxon>
    </lineage>
</organism>
<sequence>MTLKLAKVHKVHHEFPLEKLEEPGEARTPRTPAWVISQAFIWLRQSSGGRGRRPEETKSGPAEAVGRLMRRDQGSELLHGADQPPHPAAARAGGRARAGSEKAGSTTGKSAGGGTGFDAVGGASEEAGCVIGSRAGGGTGGVGSSRAKEGTGCIAGSRARERTGGILNSRAGGGTGCAVGRRASEEAGCIPGSRAGEGTGCFMSIRAGEETSSRIKEGAEVEGRGWQPRRTAH</sequence>
<feature type="compositionally biased region" description="Low complexity" evidence="1">
    <location>
        <begin position="88"/>
        <end position="109"/>
    </location>
</feature>
<feature type="region of interest" description="Disordered" evidence="1">
    <location>
        <begin position="45"/>
        <end position="117"/>
    </location>
</feature>
<dbReference type="InParanoid" id="A0A3Q0GZW8"/>
<dbReference type="Proteomes" id="UP000189705">
    <property type="component" value="Unplaced"/>
</dbReference>
<dbReference type="KEGG" id="asn:112551016"/>
<dbReference type="RefSeq" id="XP_025065301.1">
    <property type="nucleotide sequence ID" value="XM_025209516.1"/>
</dbReference>
<keyword evidence="2" id="KW-1185">Reference proteome</keyword>
<feature type="compositionally biased region" description="Basic and acidic residues" evidence="1">
    <location>
        <begin position="209"/>
        <end position="223"/>
    </location>
</feature>
<accession>A0A3Q0GZW8</accession>
<gene>
    <name evidence="3" type="primary">LOC112551016</name>
</gene>